<evidence type="ECO:0000313" key="2">
    <source>
        <dbReference type="EMBL" id="KMS93861.1"/>
    </source>
</evidence>
<feature type="compositionally biased region" description="Polar residues" evidence="1">
    <location>
        <begin position="88"/>
        <end position="102"/>
    </location>
</feature>
<dbReference type="AlphaFoldDB" id="A0A0J8AYR9"/>
<dbReference type="EMBL" id="KQ098269">
    <property type="protein sequence ID" value="KMS93861.1"/>
    <property type="molecule type" value="Genomic_DNA"/>
</dbReference>
<dbReference type="Proteomes" id="UP000035740">
    <property type="component" value="Unassembled WGS sequence"/>
</dbReference>
<proteinExistence type="predicted"/>
<evidence type="ECO:0000256" key="1">
    <source>
        <dbReference type="SAM" id="MobiDB-lite"/>
    </source>
</evidence>
<name>A0A0J8AYR9_BETVV</name>
<accession>A0A0J8AYR9</accession>
<organism evidence="2 3">
    <name type="scientific">Beta vulgaris subsp. vulgaris</name>
    <name type="common">Beet</name>
    <dbReference type="NCBI Taxonomy" id="3555"/>
    <lineage>
        <taxon>Eukaryota</taxon>
        <taxon>Viridiplantae</taxon>
        <taxon>Streptophyta</taxon>
        <taxon>Embryophyta</taxon>
        <taxon>Tracheophyta</taxon>
        <taxon>Spermatophyta</taxon>
        <taxon>Magnoliopsida</taxon>
        <taxon>eudicotyledons</taxon>
        <taxon>Gunneridae</taxon>
        <taxon>Pentapetalae</taxon>
        <taxon>Caryophyllales</taxon>
        <taxon>Chenopodiaceae</taxon>
        <taxon>Betoideae</taxon>
        <taxon>Beta</taxon>
    </lineage>
</organism>
<protein>
    <submittedName>
        <fullName evidence="2">Uncharacterized protein</fullName>
    </submittedName>
</protein>
<evidence type="ECO:0000313" key="3">
    <source>
        <dbReference type="Proteomes" id="UP000035740"/>
    </source>
</evidence>
<feature type="region of interest" description="Disordered" evidence="1">
    <location>
        <begin position="62"/>
        <end position="105"/>
    </location>
</feature>
<dbReference type="Gramene" id="KMS93861">
    <property type="protein sequence ID" value="KMS93861"/>
    <property type="gene ID" value="BVRB_027190"/>
</dbReference>
<feature type="compositionally biased region" description="Polar residues" evidence="1">
    <location>
        <begin position="65"/>
        <end position="76"/>
    </location>
</feature>
<feature type="non-terminal residue" evidence="2">
    <location>
        <position position="1"/>
    </location>
</feature>
<keyword evidence="3" id="KW-1185">Reference proteome</keyword>
<reference evidence="2 3" key="1">
    <citation type="journal article" date="2014" name="Nature">
        <title>The genome of the recently domesticated crop plant sugar beet (Beta vulgaris).</title>
        <authorList>
            <person name="Dohm J.C."/>
            <person name="Minoche A.E."/>
            <person name="Holtgrawe D."/>
            <person name="Capella-Gutierrez S."/>
            <person name="Zakrzewski F."/>
            <person name="Tafer H."/>
            <person name="Rupp O."/>
            <person name="Sorensen T.R."/>
            <person name="Stracke R."/>
            <person name="Reinhardt R."/>
            <person name="Goesmann A."/>
            <person name="Kraft T."/>
            <person name="Schulz B."/>
            <person name="Stadler P.F."/>
            <person name="Schmidt T."/>
            <person name="Gabaldon T."/>
            <person name="Lehrach H."/>
            <person name="Weisshaar B."/>
            <person name="Himmelbauer H."/>
        </authorList>
    </citation>
    <scope>NUCLEOTIDE SEQUENCE [LARGE SCALE GENOMIC DNA]</scope>
    <source>
        <tissue evidence="2">Taproot</tissue>
    </source>
</reference>
<sequence>NWRKNQYIMDALLSQIPMPKLSSESLIRRIHRNVSMSANSPVNGQCEGAVPVPSSWVFTPDAVNSLKQGDSSTPTPDLSPRAAASPPTRESPTFKAPQSVQNPFDELEQLEVAQNASRHARFASDLTELSPHLDHPRSVAAPRSQPEMQAAGRFIVKDVSSDSINRAK</sequence>
<gene>
    <name evidence="2" type="ORF">BVRB_027190</name>
</gene>
<feature type="region of interest" description="Disordered" evidence="1">
    <location>
        <begin position="121"/>
        <end position="168"/>
    </location>
</feature>